<keyword evidence="3" id="KW-1185">Reference proteome</keyword>
<evidence type="ECO:0000313" key="2">
    <source>
        <dbReference type="EMBL" id="MFD1519096.1"/>
    </source>
</evidence>
<evidence type="ECO:0000313" key="3">
    <source>
        <dbReference type="Proteomes" id="UP001597114"/>
    </source>
</evidence>
<sequence length="100" mass="10745">MSTTSTINPAVIPAIQIYFPILTAIIIGLVIGGIGQKFSSRRRGIPAWRSILDAIVGAFGGTAIAHLAGLPTWALLFQIVMATLAVLVVTPAYRRRFARR</sequence>
<feature type="transmembrane region" description="Helical" evidence="1">
    <location>
        <begin position="47"/>
        <end position="67"/>
    </location>
</feature>
<dbReference type="Proteomes" id="UP001597114">
    <property type="component" value="Unassembled WGS sequence"/>
</dbReference>
<reference evidence="3" key="1">
    <citation type="journal article" date="2019" name="Int. J. Syst. Evol. Microbiol.">
        <title>The Global Catalogue of Microorganisms (GCM) 10K type strain sequencing project: providing services to taxonomists for standard genome sequencing and annotation.</title>
        <authorList>
            <consortium name="The Broad Institute Genomics Platform"/>
            <consortium name="The Broad Institute Genome Sequencing Center for Infectious Disease"/>
            <person name="Wu L."/>
            <person name="Ma J."/>
        </authorList>
    </citation>
    <scope>NUCLEOTIDE SEQUENCE [LARGE SCALE GENOMIC DNA]</scope>
    <source>
        <strain evidence="3">CCM 7043</strain>
    </source>
</reference>
<keyword evidence="1" id="KW-1133">Transmembrane helix</keyword>
<comment type="caution">
    <text evidence="2">The sequence shown here is derived from an EMBL/GenBank/DDBJ whole genome shotgun (WGS) entry which is preliminary data.</text>
</comment>
<proteinExistence type="predicted"/>
<keyword evidence="1" id="KW-0812">Transmembrane</keyword>
<keyword evidence="1" id="KW-0472">Membrane</keyword>
<feature type="transmembrane region" description="Helical" evidence="1">
    <location>
        <begin position="73"/>
        <end position="93"/>
    </location>
</feature>
<evidence type="ECO:0000256" key="1">
    <source>
        <dbReference type="SAM" id="Phobius"/>
    </source>
</evidence>
<name>A0ABW4EUH6_9PSEU</name>
<gene>
    <name evidence="2" type="ORF">ACFSJD_16495</name>
</gene>
<organism evidence="2 3">
    <name type="scientific">Pseudonocardia yunnanensis</name>
    <dbReference type="NCBI Taxonomy" id="58107"/>
    <lineage>
        <taxon>Bacteria</taxon>
        <taxon>Bacillati</taxon>
        <taxon>Actinomycetota</taxon>
        <taxon>Actinomycetes</taxon>
        <taxon>Pseudonocardiales</taxon>
        <taxon>Pseudonocardiaceae</taxon>
        <taxon>Pseudonocardia</taxon>
    </lineage>
</organism>
<dbReference type="EMBL" id="JBHUCO010000015">
    <property type="protein sequence ID" value="MFD1519096.1"/>
    <property type="molecule type" value="Genomic_DNA"/>
</dbReference>
<feature type="transmembrane region" description="Helical" evidence="1">
    <location>
        <begin position="15"/>
        <end position="35"/>
    </location>
</feature>
<protein>
    <submittedName>
        <fullName evidence="2">GlsB/YeaQ/YmgE family stress response membrane protein</fullName>
    </submittedName>
</protein>
<dbReference type="RefSeq" id="WP_344718566.1">
    <property type="nucleotide sequence ID" value="NZ_BAAAUS010000001.1"/>
</dbReference>
<accession>A0ABW4EUH6</accession>